<dbReference type="RefSeq" id="WP_111489295.1">
    <property type="nucleotide sequence ID" value="NZ_CP031264.1"/>
</dbReference>
<feature type="domain" description="Condensation" evidence="2">
    <location>
        <begin position="26"/>
        <end position="297"/>
    </location>
</feature>
<dbReference type="Proteomes" id="UP000249340">
    <property type="component" value="Chromosome"/>
</dbReference>
<dbReference type="KEGG" id="stri:C7M71_002415"/>
<dbReference type="SUPFAM" id="SSF52777">
    <property type="entry name" value="CoA-dependent acyltransferases"/>
    <property type="match status" value="2"/>
</dbReference>
<dbReference type="InterPro" id="IPR001242">
    <property type="entry name" value="Condensation_dom"/>
</dbReference>
<name>A0A345SRY8_9ACTN</name>
<dbReference type="AlphaFoldDB" id="A0A345SRY8"/>
<dbReference type="GO" id="GO:0044550">
    <property type="term" value="P:secondary metabolite biosynthetic process"/>
    <property type="evidence" value="ECO:0007669"/>
    <property type="project" value="TreeGrafter"/>
</dbReference>
<proteinExistence type="predicted"/>
<dbReference type="GO" id="GO:0008610">
    <property type="term" value="P:lipid biosynthetic process"/>
    <property type="evidence" value="ECO:0007669"/>
    <property type="project" value="UniProtKB-ARBA"/>
</dbReference>
<keyword evidence="4" id="KW-1185">Reference proteome</keyword>
<dbReference type="GO" id="GO:0031177">
    <property type="term" value="F:phosphopantetheine binding"/>
    <property type="evidence" value="ECO:0007669"/>
    <property type="project" value="TreeGrafter"/>
</dbReference>
<protein>
    <recommendedName>
        <fullName evidence="2">Condensation domain-containing protein</fullName>
    </recommendedName>
</protein>
<accession>A0A345SRY8</accession>
<dbReference type="GO" id="GO:0003824">
    <property type="term" value="F:catalytic activity"/>
    <property type="evidence" value="ECO:0007669"/>
    <property type="project" value="InterPro"/>
</dbReference>
<dbReference type="PANTHER" id="PTHR45527">
    <property type="entry name" value="NONRIBOSOMAL PEPTIDE SYNTHETASE"/>
    <property type="match status" value="1"/>
</dbReference>
<dbReference type="InterPro" id="IPR023213">
    <property type="entry name" value="CAT-like_dom_sf"/>
</dbReference>
<dbReference type="Gene3D" id="3.30.559.10">
    <property type="entry name" value="Chloramphenicol acetyltransferase-like domain"/>
    <property type="match status" value="1"/>
</dbReference>
<evidence type="ECO:0000313" key="3">
    <source>
        <dbReference type="EMBL" id="AXI76493.1"/>
    </source>
</evidence>
<dbReference type="Gene3D" id="3.30.559.30">
    <property type="entry name" value="Nonribosomal peptide synthetase, condensation domain"/>
    <property type="match status" value="1"/>
</dbReference>
<evidence type="ECO:0000313" key="4">
    <source>
        <dbReference type="Proteomes" id="UP000249340"/>
    </source>
</evidence>
<dbReference type="GO" id="GO:0043041">
    <property type="term" value="P:amino acid activation for nonribosomal peptide biosynthetic process"/>
    <property type="evidence" value="ECO:0007669"/>
    <property type="project" value="TreeGrafter"/>
</dbReference>
<dbReference type="Pfam" id="PF00668">
    <property type="entry name" value="Condensation"/>
    <property type="match status" value="1"/>
</dbReference>
<gene>
    <name evidence="3" type="ORF">C7M71_002415</name>
</gene>
<evidence type="ECO:0000259" key="2">
    <source>
        <dbReference type="Pfam" id="PF00668"/>
    </source>
</evidence>
<dbReference type="GO" id="GO:0005737">
    <property type="term" value="C:cytoplasm"/>
    <property type="evidence" value="ECO:0007669"/>
    <property type="project" value="TreeGrafter"/>
</dbReference>
<dbReference type="OrthoDB" id="3405520at2"/>
<reference evidence="4" key="1">
    <citation type="submission" date="2018-07" db="EMBL/GenBank/DDBJ databases">
        <title>Streptacidiphilus bronchialis DSM 106435 chromosome.</title>
        <authorList>
            <person name="Batra D."/>
            <person name="Gulvik C.A."/>
        </authorList>
    </citation>
    <scope>NUCLEOTIDE SEQUENCE [LARGE SCALE GENOMIC DNA]</scope>
    <source>
        <strain evidence="4">DSM 106435</strain>
    </source>
</reference>
<dbReference type="EMBL" id="CP031264">
    <property type="protein sequence ID" value="AXI76493.1"/>
    <property type="molecule type" value="Genomic_DNA"/>
</dbReference>
<sequence>MNRHPVGSARFCGSRRDGSAPTALSAPLTWGQQAIWRPLTWYGENAHYFNIRRVVAVPTGRTAEQVEAALGALLSRHEALRTLFRETGQGPVQEVLPEGTLPVPRHEAGPDGADAVADRLLGELGGRAFRHAEELPVRCALVLEQGRPACVVLVFSHLGADYSGSQEALRDLRELLAGRASPAPAWQPVDQARFEAEGVGAARGAAALEYWRRTLRRVPPAMFPIPPEDDRPDRFVKLRLDSPAAAVATTLLADRCQVSTGTVLLAATAAVLGAYTGHGTAVLQLIAANRHDERSRRLVAAMAQDALFAQDVARGTFDDLVRGTFLTGMNAYRFAQYDPAAMDEVLEEARTESGGRLRLVCYFNDKRMLDRWEDLPGTDGSAESLRALTEKTEVTLAGTWERQDSAFFVSTGYAPGSCLLHLLADTALIPRPEVERLLRAFETLLVDAATGTVELGSYSLRPS</sequence>
<organism evidence="3 4">
    <name type="scientific">Peterkaempfera bronchialis</name>
    <dbReference type="NCBI Taxonomy" id="2126346"/>
    <lineage>
        <taxon>Bacteria</taxon>
        <taxon>Bacillati</taxon>
        <taxon>Actinomycetota</taxon>
        <taxon>Actinomycetes</taxon>
        <taxon>Kitasatosporales</taxon>
        <taxon>Streptomycetaceae</taxon>
        <taxon>Peterkaempfera</taxon>
    </lineage>
</organism>
<feature type="region of interest" description="Disordered" evidence="1">
    <location>
        <begin position="1"/>
        <end position="22"/>
    </location>
</feature>
<dbReference type="PANTHER" id="PTHR45527:SF1">
    <property type="entry name" value="FATTY ACID SYNTHASE"/>
    <property type="match status" value="1"/>
</dbReference>
<evidence type="ECO:0000256" key="1">
    <source>
        <dbReference type="SAM" id="MobiDB-lite"/>
    </source>
</evidence>